<proteinExistence type="predicted"/>
<dbReference type="EMBL" id="JACHBI010000019">
    <property type="protein sequence ID" value="MBB5577369.1"/>
    <property type="molecule type" value="Genomic_DNA"/>
</dbReference>
<dbReference type="GO" id="GO:0051920">
    <property type="term" value="F:peroxiredoxin activity"/>
    <property type="evidence" value="ECO:0007669"/>
    <property type="project" value="InterPro"/>
</dbReference>
<sequence>MNDANPKPGTVAYVSKNGGTPGQIFAQFVGSLATDTVLTPRERELVYIGIHAALNLENSLRAHIPRALQAGATKEELAAAMMIAVANGGVNGALIGLPILFEEY</sequence>
<dbReference type="RefSeq" id="WP_183940698.1">
    <property type="nucleotide sequence ID" value="NZ_JACHBI010000019.1"/>
</dbReference>
<feature type="domain" description="Carboxymuconolactone decarboxylase-like" evidence="1">
    <location>
        <begin position="24"/>
        <end position="94"/>
    </location>
</feature>
<name>A0A7W9D4D5_9HYPH</name>
<dbReference type="PANTHER" id="PTHR33930:SF2">
    <property type="entry name" value="BLR3452 PROTEIN"/>
    <property type="match status" value="1"/>
</dbReference>
<reference evidence="2 3" key="1">
    <citation type="submission" date="2020-08" db="EMBL/GenBank/DDBJ databases">
        <title>Genomic Encyclopedia of Type Strains, Phase IV (KMG-V): Genome sequencing to study the core and pangenomes of soil and plant-associated prokaryotes.</title>
        <authorList>
            <person name="Whitman W."/>
        </authorList>
    </citation>
    <scope>NUCLEOTIDE SEQUENCE [LARGE SCALE GENOMIC DNA]</scope>
    <source>
        <strain evidence="2 3">SEMIA 4064</strain>
    </source>
</reference>
<dbReference type="AlphaFoldDB" id="A0A7W9D4D5"/>
<keyword evidence="2" id="KW-0560">Oxidoreductase</keyword>
<keyword evidence="2" id="KW-0575">Peroxidase</keyword>
<dbReference type="Pfam" id="PF02627">
    <property type="entry name" value="CMD"/>
    <property type="match status" value="1"/>
</dbReference>
<keyword evidence="3" id="KW-1185">Reference proteome</keyword>
<evidence type="ECO:0000259" key="1">
    <source>
        <dbReference type="Pfam" id="PF02627"/>
    </source>
</evidence>
<dbReference type="Proteomes" id="UP000549882">
    <property type="component" value="Unassembled WGS sequence"/>
</dbReference>
<dbReference type="InterPro" id="IPR029032">
    <property type="entry name" value="AhpD-like"/>
</dbReference>
<evidence type="ECO:0000313" key="2">
    <source>
        <dbReference type="EMBL" id="MBB5577369.1"/>
    </source>
</evidence>
<dbReference type="PANTHER" id="PTHR33930">
    <property type="entry name" value="ALKYL HYDROPEROXIDE REDUCTASE AHPD"/>
    <property type="match status" value="1"/>
</dbReference>
<accession>A0A7W9D4D5</accession>
<comment type="caution">
    <text evidence="2">The sequence shown here is derived from an EMBL/GenBank/DDBJ whole genome shotgun (WGS) entry which is preliminary data.</text>
</comment>
<dbReference type="InterPro" id="IPR003779">
    <property type="entry name" value="CMD-like"/>
</dbReference>
<gene>
    <name evidence="2" type="ORF">GGD50_006021</name>
</gene>
<organism evidence="2 3">
    <name type="scientific">Rhizobium paranaense</name>
    <dbReference type="NCBI Taxonomy" id="1650438"/>
    <lineage>
        <taxon>Bacteria</taxon>
        <taxon>Pseudomonadati</taxon>
        <taxon>Pseudomonadota</taxon>
        <taxon>Alphaproteobacteria</taxon>
        <taxon>Hyphomicrobiales</taxon>
        <taxon>Rhizobiaceae</taxon>
        <taxon>Rhizobium/Agrobacterium group</taxon>
        <taxon>Rhizobium</taxon>
    </lineage>
</organism>
<dbReference type="Gene3D" id="1.20.1290.10">
    <property type="entry name" value="AhpD-like"/>
    <property type="match status" value="1"/>
</dbReference>
<protein>
    <submittedName>
        <fullName evidence="2">Alkylhydroperoxidase/carboxymuconolactone decarboxylase family protein YurZ</fullName>
    </submittedName>
</protein>
<evidence type="ECO:0000313" key="3">
    <source>
        <dbReference type="Proteomes" id="UP000549882"/>
    </source>
</evidence>
<dbReference type="SUPFAM" id="SSF69118">
    <property type="entry name" value="AhpD-like"/>
    <property type="match status" value="1"/>
</dbReference>